<dbReference type="GO" id="GO:0005737">
    <property type="term" value="C:cytoplasm"/>
    <property type="evidence" value="ECO:0007669"/>
    <property type="project" value="TreeGrafter"/>
</dbReference>
<dbReference type="NCBIfam" id="TIGR00614">
    <property type="entry name" value="recQ_fam"/>
    <property type="match status" value="1"/>
</dbReference>
<dbReference type="SMART" id="SM00490">
    <property type="entry name" value="HELICc"/>
    <property type="match status" value="1"/>
</dbReference>
<evidence type="ECO:0000256" key="1">
    <source>
        <dbReference type="ARBA" id="ARBA00005446"/>
    </source>
</evidence>
<keyword evidence="5 15" id="KW-0347">Helicase</keyword>
<dbReference type="PANTHER" id="PTHR13710">
    <property type="entry name" value="DNA HELICASE RECQ FAMILY MEMBER"/>
    <property type="match status" value="1"/>
</dbReference>
<dbReference type="RefSeq" id="WP_339094947.1">
    <property type="nucleotide sequence ID" value="NZ_LR743508.1"/>
</dbReference>
<dbReference type="GO" id="GO:0006281">
    <property type="term" value="P:DNA repair"/>
    <property type="evidence" value="ECO:0007669"/>
    <property type="project" value="TreeGrafter"/>
</dbReference>
<evidence type="ECO:0000313" key="15">
    <source>
        <dbReference type="EMBL" id="CAA2110433.1"/>
    </source>
</evidence>
<evidence type="ECO:0000256" key="12">
    <source>
        <dbReference type="ARBA" id="ARBA00044550"/>
    </source>
</evidence>
<dbReference type="AlphaFoldDB" id="A0A679JMA7"/>
<keyword evidence="7" id="KW-0238">DNA-binding</keyword>
<dbReference type="GO" id="GO:0009378">
    <property type="term" value="F:four-way junction helicase activity"/>
    <property type="evidence" value="ECO:0007669"/>
    <property type="project" value="TreeGrafter"/>
</dbReference>
<dbReference type="Pfam" id="PF16124">
    <property type="entry name" value="RecQ_Zn_bind"/>
    <property type="match status" value="1"/>
</dbReference>
<evidence type="ECO:0000256" key="5">
    <source>
        <dbReference type="ARBA" id="ARBA00022806"/>
    </source>
</evidence>
<keyword evidence="2" id="KW-0479">Metal-binding</keyword>
<feature type="domain" description="Helicase C-terminal" evidence="14">
    <location>
        <begin position="236"/>
        <end position="404"/>
    </location>
</feature>
<dbReference type="GO" id="GO:0003677">
    <property type="term" value="F:DNA binding"/>
    <property type="evidence" value="ECO:0007669"/>
    <property type="project" value="UniProtKB-KW"/>
</dbReference>
<evidence type="ECO:0000259" key="13">
    <source>
        <dbReference type="PROSITE" id="PS51192"/>
    </source>
</evidence>
<reference evidence="15" key="1">
    <citation type="submission" date="2019-12" db="EMBL/GenBank/DDBJ databases">
        <authorList>
            <person name="Cremers G."/>
        </authorList>
    </citation>
    <scope>NUCLEOTIDE SEQUENCE</scope>
    <source>
        <strain evidence="15">Vvax</strain>
    </source>
</reference>
<dbReference type="CDD" id="cd17920">
    <property type="entry name" value="DEXHc_RecQ"/>
    <property type="match status" value="1"/>
</dbReference>
<dbReference type="Pfam" id="PF00270">
    <property type="entry name" value="DEAD"/>
    <property type="match status" value="1"/>
</dbReference>
<comment type="catalytic activity">
    <reaction evidence="9">
        <text>Couples ATP hydrolysis with the unwinding of duplex DNA by translocating in the 3'-5' direction.</text>
        <dbReference type="EC" id="5.6.2.4"/>
    </reaction>
</comment>
<dbReference type="InterPro" id="IPR014001">
    <property type="entry name" value="Helicase_ATP-bd"/>
</dbReference>
<name>A0A679JMA7_VARPD</name>
<proteinExistence type="inferred from homology"/>
<keyword evidence="8" id="KW-0413">Isomerase</keyword>
<evidence type="ECO:0000256" key="6">
    <source>
        <dbReference type="ARBA" id="ARBA00022840"/>
    </source>
</evidence>
<dbReference type="InterPro" id="IPR027417">
    <property type="entry name" value="P-loop_NTPase"/>
</dbReference>
<evidence type="ECO:0000256" key="10">
    <source>
        <dbReference type="ARBA" id="ARBA00034808"/>
    </source>
</evidence>
<dbReference type="PROSITE" id="PS51192">
    <property type="entry name" value="HELICASE_ATP_BIND_1"/>
    <property type="match status" value="1"/>
</dbReference>
<dbReference type="EMBL" id="LR743508">
    <property type="protein sequence ID" value="CAA2110433.1"/>
    <property type="molecule type" value="Genomic_DNA"/>
</dbReference>
<dbReference type="GO" id="GO:0043590">
    <property type="term" value="C:bacterial nucleoid"/>
    <property type="evidence" value="ECO:0007669"/>
    <property type="project" value="TreeGrafter"/>
</dbReference>
<evidence type="ECO:0000259" key="14">
    <source>
        <dbReference type="PROSITE" id="PS51194"/>
    </source>
</evidence>
<dbReference type="SUPFAM" id="SSF52540">
    <property type="entry name" value="P-loop containing nucleoside triphosphate hydrolases"/>
    <property type="match status" value="1"/>
</dbReference>
<dbReference type="PANTHER" id="PTHR13710:SF105">
    <property type="entry name" value="ATP-DEPENDENT DNA HELICASE Q1"/>
    <property type="match status" value="1"/>
</dbReference>
<dbReference type="Pfam" id="PF00271">
    <property type="entry name" value="Helicase_C"/>
    <property type="match status" value="1"/>
</dbReference>
<evidence type="ECO:0000256" key="2">
    <source>
        <dbReference type="ARBA" id="ARBA00022723"/>
    </source>
</evidence>
<evidence type="ECO:0000256" key="7">
    <source>
        <dbReference type="ARBA" id="ARBA00023125"/>
    </source>
</evidence>
<dbReference type="InterPro" id="IPR011545">
    <property type="entry name" value="DEAD/DEAH_box_helicase_dom"/>
</dbReference>
<comment type="similarity">
    <text evidence="1">Belongs to the helicase family. RecQ subfamily.</text>
</comment>
<sequence length="587" mass="63566">MPGSATDARNRKKRPFGQTAAGLDDALRRVFGHARLRAGQAEVIERVMAGLPTLAVMPTGAGKSLCYQLPAVVLQGRTVVVSPLIALMKDQCDKLQRRGIRAVQVNSSLNSAELAQAELAIDGGSACIVLTTPERLADPAFVQRLRAHPVALVAVDEAHCISQWGHDFRPAFLEIGPALRVLGNPPVLALTATAGDDVAADIMKCLGIPRAGLIDTGAYRANLHFAVEQMADEKERLQRVVDFVLQASGCGIVYAATVKAAQQAFDALRARDESVALYHGKLGARERNEAQEAFMAGTARVMVATNAFGMGIDKPDIRFVLHCQMPSSVHAYYQEAGRAGRDGQVARCVLLFQAKDRAVQQFFLAGRYPQLEDLDAIYRQLLAEPPEPQGWTAASLIDALDRPRTKMQSAIALLRKEKVLKVDRLGHVSLRQHETAGIDFAPMLDAYKDRRAQDRETLERMLAYAQSGQCRWQLLLGDLDAAAPAKRCGTCDNCRRIAAHEAAIAQPIVVDADPQPIVTRSSPAFAPTDPVRVRRFGSGIVVASDTSAITVEFPDGTRRSFHPDYVSHRRASSPAGAAHAMRASLAA</sequence>
<dbReference type="PROSITE" id="PS51194">
    <property type="entry name" value="HELICASE_CTER"/>
    <property type="match status" value="1"/>
</dbReference>
<dbReference type="GO" id="GO:0043138">
    <property type="term" value="F:3'-5' DNA helicase activity"/>
    <property type="evidence" value="ECO:0007669"/>
    <property type="project" value="UniProtKB-EC"/>
</dbReference>
<evidence type="ECO:0000256" key="4">
    <source>
        <dbReference type="ARBA" id="ARBA00022801"/>
    </source>
</evidence>
<protein>
    <recommendedName>
        <fullName evidence="11">ATP-dependent DNA helicase RecQ</fullName>
        <ecNumber evidence="10">5.6.2.4</ecNumber>
    </recommendedName>
    <alternativeName>
        <fullName evidence="12">DNA 3'-5' helicase RecQ</fullName>
    </alternativeName>
</protein>
<dbReference type="GO" id="GO:0046872">
    <property type="term" value="F:metal ion binding"/>
    <property type="evidence" value="ECO:0007669"/>
    <property type="project" value="UniProtKB-KW"/>
</dbReference>
<evidence type="ECO:0000256" key="8">
    <source>
        <dbReference type="ARBA" id="ARBA00023235"/>
    </source>
</evidence>
<dbReference type="GO" id="GO:0006310">
    <property type="term" value="P:DNA recombination"/>
    <property type="evidence" value="ECO:0007669"/>
    <property type="project" value="InterPro"/>
</dbReference>
<keyword evidence="4 15" id="KW-0378">Hydrolase</keyword>
<dbReference type="GO" id="GO:0016787">
    <property type="term" value="F:hydrolase activity"/>
    <property type="evidence" value="ECO:0007669"/>
    <property type="project" value="UniProtKB-KW"/>
</dbReference>
<dbReference type="InterPro" id="IPR001650">
    <property type="entry name" value="Helicase_C-like"/>
</dbReference>
<dbReference type="InterPro" id="IPR032284">
    <property type="entry name" value="RecQ_Zn-bd"/>
</dbReference>
<dbReference type="Gene3D" id="3.40.50.300">
    <property type="entry name" value="P-loop containing nucleotide triphosphate hydrolases"/>
    <property type="match status" value="2"/>
</dbReference>
<feature type="domain" description="Helicase ATP-binding" evidence="13">
    <location>
        <begin position="44"/>
        <end position="212"/>
    </location>
</feature>
<evidence type="ECO:0000256" key="11">
    <source>
        <dbReference type="ARBA" id="ARBA00044535"/>
    </source>
</evidence>
<dbReference type="InterPro" id="IPR004589">
    <property type="entry name" value="DNA_helicase_ATP-dep_RecQ"/>
</dbReference>
<evidence type="ECO:0000256" key="3">
    <source>
        <dbReference type="ARBA" id="ARBA00022741"/>
    </source>
</evidence>
<evidence type="ECO:0000256" key="9">
    <source>
        <dbReference type="ARBA" id="ARBA00034617"/>
    </source>
</evidence>
<dbReference type="SMART" id="SM00487">
    <property type="entry name" value="DEXDc"/>
    <property type="match status" value="1"/>
</dbReference>
<dbReference type="GO" id="GO:0005524">
    <property type="term" value="F:ATP binding"/>
    <property type="evidence" value="ECO:0007669"/>
    <property type="project" value="UniProtKB-KW"/>
</dbReference>
<keyword evidence="6" id="KW-0067">ATP-binding</keyword>
<keyword evidence="3" id="KW-0547">Nucleotide-binding</keyword>
<dbReference type="EC" id="5.6.2.4" evidence="10"/>
<organism evidence="15">
    <name type="scientific">Variovorax paradoxus</name>
    <dbReference type="NCBI Taxonomy" id="34073"/>
    <lineage>
        <taxon>Bacteria</taxon>
        <taxon>Pseudomonadati</taxon>
        <taxon>Pseudomonadota</taxon>
        <taxon>Betaproteobacteria</taxon>
        <taxon>Burkholderiales</taxon>
        <taxon>Comamonadaceae</taxon>
        <taxon>Variovorax</taxon>
    </lineage>
</organism>
<accession>A0A679JMA7</accession>
<dbReference type="GO" id="GO:0030894">
    <property type="term" value="C:replisome"/>
    <property type="evidence" value="ECO:0007669"/>
    <property type="project" value="TreeGrafter"/>
</dbReference>
<gene>
    <name evidence="15" type="primary">recQ_2</name>
    <name evidence="15" type="ORF">VVAX_06676</name>
</gene>